<dbReference type="GO" id="GO:0000309">
    <property type="term" value="F:nicotinamide-nucleotide adenylyltransferase activity"/>
    <property type="evidence" value="ECO:0007669"/>
    <property type="project" value="TreeGrafter"/>
</dbReference>
<gene>
    <name evidence="2" type="ORF">GOMPHAMPRED_004327</name>
</gene>
<dbReference type="PANTHER" id="PTHR31285:SF0">
    <property type="entry name" value="NICOTINAMIDE MONONUCLEOTIDE ADENYLYLTRANSFERASE"/>
    <property type="match status" value="1"/>
</dbReference>
<sequence>MMTTLSQIQSSLKAYTSTTPIKIIHSIPHPHPPHHPISTLLILDSSFNPPTRAHAYLLQQAITRLQSQPKPVAAHPNGSPSSSSSSRVTTGAATGRILLLLSTKNADKPSAPASTEHRLSMMALFAQDLWDDGSLVSSASTSTADDAATAGTSITDSITTAAGVTTYISGIDIALATQPRFLEKSLFLSTPSDENPYSASLGDSFVQWHILGFDTLVRLVDGKYYDGGDLSGLAPLFDGGNRVWIVRRGGDEKKQAEFVGRLSLSRAKGGFDGLGWNVEWGSKVELVDGFDGVRDREGQVR</sequence>
<dbReference type="Gene3D" id="3.40.50.620">
    <property type="entry name" value="HUPs"/>
    <property type="match status" value="1"/>
</dbReference>
<keyword evidence="3" id="KW-1185">Reference proteome</keyword>
<comment type="caution">
    <text evidence="2">The sequence shown here is derived from an EMBL/GenBank/DDBJ whole genome shotgun (WGS) entry which is preliminary data.</text>
</comment>
<dbReference type="EMBL" id="CAJPDQ010000026">
    <property type="protein sequence ID" value="CAF9927145.1"/>
    <property type="molecule type" value="Genomic_DNA"/>
</dbReference>
<dbReference type="InterPro" id="IPR014729">
    <property type="entry name" value="Rossmann-like_a/b/a_fold"/>
</dbReference>
<dbReference type="GO" id="GO:0016887">
    <property type="term" value="F:ATP hydrolysis activity"/>
    <property type="evidence" value="ECO:0007669"/>
    <property type="project" value="TreeGrafter"/>
</dbReference>
<name>A0A8H3IN71_9LECA</name>
<dbReference type="OrthoDB" id="5591297at2759"/>
<evidence type="ECO:0008006" key="4">
    <source>
        <dbReference type="Google" id="ProtNLM"/>
    </source>
</evidence>
<organism evidence="2 3">
    <name type="scientific">Gomphillus americanus</name>
    <dbReference type="NCBI Taxonomy" id="1940652"/>
    <lineage>
        <taxon>Eukaryota</taxon>
        <taxon>Fungi</taxon>
        <taxon>Dikarya</taxon>
        <taxon>Ascomycota</taxon>
        <taxon>Pezizomycotina</taxon>
        <taxon>Lecanoromycetes</taxon>
        <taxon>OSLEUM clade</taxon>
        <taxon>Ostropomycetidae</taxon>
        <taxon>Ostropales</taxon>
        <taxon>Graphidaceae</taxon>
        <taxon>Gomphilloideae</taxon>
        <taxon>Gomphillus</taxon>
    </lineage>
</organism>
<dbReference type="SUPFAM" id="SSF52374">
    <property type="entry name" value="Nucleotidylyl transferase"/>
    <property type="match status" value="1"/>
</dbReference>
<dbReference type="PANTHER" id="PTHR31285">
    <property type="entry name" value="NICOTINAMIDE MONONUCLEOTIDE ADENYLYLTRANSFERASE"/>
    <property type="match status" value="1"/>
</dbReference>
<evidence type="ECO:0000313" key="2">
    <source>
        <dbReference type="EMBL" id="CAF9927145.1"/>
    </source>
</evidence>
<reference evidence="2" key="1">
    <citation type="submission" date="2021-03" db="EMBL/GenBank/DDBJ databases">
        <authorList>
            <person name="Tagirdzhanova G."/>
        </authorList>
    </citation>
    <scope>NUCLEOTIDE SEQUENCE</scope>
</reference>
<dbReference type="Proteomes" id="UP000664169">
    <property type="component" value="Unassembled WGS sequence"/>
</dbReference>
<accession>A0A8H3IN71</accession>
<evidence type="ECO:0000313" key="3">
    <source>
        <dbReference type="Proteomes" id="UP000664169"/>
    </source>
</evidence>
<proteinExistence type="predicted"/>
<dbReference type="GO" id="GO:0005634">
    <property type="term" value="C:nucleus"/>
    <property type="evidence" value="ECO:0007669"/>
    <property type="project" value="TreeGrafter"/>
</dbReference>
<dbReference type="GO" id="GO:0005737">
    <property type="term" value="C:cytoplasm"/>
    <property type="evidence" value="ECO:0007669"/>
    <property type="project" value="TreeGrafter"/>
</dbReference>
<feature type="region of interest" description="Disordered" evidence="1">
    <location>
        <begin position="68"/>
        <end position="88"/>
    </location>
</feature>
<dbReference type="AlphaFoldDB" id="A0A8H3IN71"/>
<evidence type="ECO:0000256" key="1">
    <source>
        <dbReference type="SAM" id="MobiDB-lite"/>
    </source>
</evidence>
<protein>
    <recommendedName>
        <fullName evidence="4">Nucleotidylyl transferase</fullName>
    </recommendedName>
</protein>